<reference evidence="1 2" key="1">
    <citation type="submission" date="2021-03" db="EMBL/GenBank/DDBJ databases">
        <title>Genomic Encyclopedia of Type Strains, Phase IV (KMG-IV): sequencing the most valuable type-strain genomes for metagenomic binning, comparative biology and taxonomic classification.</title>
        <authorList>
            <person name="Goeker M."/>
        </authorList>
    </citation>
    <scope>NUCLEOTIDE SEQUENCE [LARGE SCALE GENOMIC DNA]</scope>
    <source>
        <strain evidence="1 2">DSM 21292</strain>
    </source>
</reference>
<sequence>MCPEKTVCSYPGYFCRLPTTTTGQAGILCSTMDTMGKGLSANVAEGLNNFVE</sequence>
<protein>
    <submittedName>
        <fullName evidence="1">Uncharacterized protein</fullName>
    </submittedName>
</protein>
<organism evidence="1 2">
    <name type="scientific">Paenibacillus xylanexedens</name>
    <dbReference type="NCBI Taxonomy" id="528191"/>
    <lineage>
        <taxon>Bacteria</taxon>
        <taxon>Bacillati</taxon>
        <taxon>Bacillota</taxon>
        <taxon>Bacilli</taxon>
        <taxon>Bacillales</taxon>
        <taxon>Paenibacillaceae</taxon>
        <taxon>Paenibacillus</taxon>
    </lineage>
</organism>
<proteinExistence type="predicted"/>
<dbReference type="Proteomes" id="UP000810207">
    <property type="component" value="Unassembled WGS sequence"/>
</dbReference>
<accession>A0ABS4RYJ1</accession>
<gene>
    <name evidence="1" type="ORF">J2Z28_004624</name>
</gene>
<evidence type="ECO:0000313" key="1">
    <source>
        <dbReference type="EMBL" id="MBP2247955.1"/>
    </source>
</evidence>
<name>A0ABS4RYJ1_PAEXY</name>
<dbReference type="EMBL" id="JAGIKV010000019">
    <property type="protein sequence ID" value="MBP2247955.1"/>
    <property type="molecule type" value="Genomic_DNA"/>
</dbReference>
<comment type="caution">
    <text evidence="1">The sequence shown here is derived from an EMBL/GenBank/DDBJ whole genome shotgun (WGS) entry which is preliminary data.</text>
</comment>
<keyword evidence="2" id="KW-1185">Reference proteome</keyword>
<evidence type="ECO:0000313" key="2">
    <source>
        <dbReference type="Proteomes" id="UP000810207"/>
    </source>
</evidence>